<evidence type="ECO:0000313" key="2">
    <source>
        <dbReference type="Proteomes" id="UP001143545"/>
    </source>
</evidence>
<proteinExistence type="predicted"/>
<evidence type="ECO:0000313" key="1">
    <source>
        <dbReference type="EMBL" id="GLB52223.1"/>
    </source>
</evidence>
<gene>
    <name evidence="1" type="ORF">NBRC110019_12620</name>
</gene>
<comment type="caution">
    <text evidence="1">The sequence shown here is derived from an EMBL/GenBank/DDBJ whole genome shotgun (WGS) entry which is preliminary data.</text>
</comment>
<keyword evidence="2" id="KW-1185">Reference proteome</keyword>
<dbReference type="RefSeq" id="WP_281753407.1">
    <property type="nucleotide sequence ID" value="NZ_BRVP01000007.1"/>
</dbReference>
<name>A0A9W6EW01_9FLAO</name>
<dbReference type="EMBL" id="BRVP01000007">
    <property type="protein sequence ID" value="GLB52223.1"/>
    <property type="molecule type" value="Genomic_DNA"/>
</dbReference>
<accession>A0A9W6EW01</accession>
<organism evidence="1 2">
    <name type="scientific">Neptunitalea chrysea</name>
    <dbReference type="NCBI Taxonomy" id="1647581"/>
    <lineage>
        <taxon>Bacteria</taxon>
        <taxon>Pseudomonadati</taxon>
        <taxon>Bacteroidota</taxon>
        <taxon>Flavobacteriia</taxon>
        <taxon>Flavobacteriales</taxon>
        <taxon>Flavobacteriaceae</taxon>
        <taxon>Neptunitalea</taxon>
    </lineage>
</organism>
<reference evidence="1" key="1">
    <citation type="submission" date="2022-07" db="EMBL/GenBank/DDBJ databases">
        <title>Taxonomy of Novel Oxalotrophic and Methylotrophic Bacteria.</title>
        <authorList>
            <person name="Sahin N."/>
            <person name="Tani A."/>
        </authorList>
    </citation>
    <scope>NUCLEOTIDE SEQUENCE</scope>
    <source>
        <strain evidence="1">AM327</strain>
    </source>
</reference>
<sequence length="81" mass="9405">MTLLKIIWDFKGSTGYKTAEHHAIHLKEYAGINSLYYHEISATKISDFHAIAYIIINDKDKITVRDNLKPHRAELYTKEEA</sequence>
<dbReference type="AlphaFoldDB" id="A0A9W6EW01"/>
<dbReference type="Proteomes" id="UP001143545">
    <property type="component" value="Unassembled WGS sequence"/>
</dbReference>
<protein>
    <submittedName>
        <fullName evidence="1">Uncharacterized protein</fullName>
    </submittedName>
</protein>